<dbReference type="EMBL" id="CADCVE010000014">
    <property type="protein sequence ID" value="CAA9442573.1"/>
    <property type="molecule type" value="Genomic_DNA"/>
</dbReference>
<dbReference type="AlphaFoldDB" id="A0A6J4QFG7"/>
<gene>
    <name evidence="1" type="ORF">AVDCRST_MAG28-551</name>
</gene>
<evidence type="ECO:0000313" key="1">
    <source>
        <dbReference type="EMBL" id="CAA9442573.1"/>
    </source>
</evidence>
<name>A0A6J4QFG7_9ACTN</name>
<proteinExistence type="predicted"/>
<reference evidence="1" key="1">
    <citation type="submission" date="2020-02" db="EMBL/GenBank/DDBJ databases">
        <authorList>
            <person name="Meier V. D."/>
        </authorList>
    </citation>
    <scope>NUCLEOTIDE SEQUENCE</scope>
    <source>
        <strain evidence="1">AVDCRST_MAG28</strain>
    </source>
</reference>
<accession>A0A6J4QFG7</accession>
<organism evidence="1">
    <name type="scientific">uncultured Rubrobacteraceae bacterium</name>
    <dbReference type="NCBI Taxonomy" id="349277"/>
    <lineage>
        <taxon>Bacteria</taxon>
        <taxon>Bacillati</taxon>
        <taxon>Actinomycetota</taxon>
        <taxon>Rubrobacteria</taxon>
        <taxon>Rubrobacterales</taxon>
        <taxon>Rubrobacteraceae</taxon>
        <taxon>environmental samples</taxon>
    </lineage>
</organism>
<protein>
    <submittedName>
        <fullName evidence="1">Uncharacterized protein</fullName>
    </submittedName>
</protein>
<sequence>MAVRIEKIICVILHEAHERQVEEVMRLSPRGRRASTGVAWTDDRE</sequence>